<organism evidence="1 2">
    <name type="scientific">Arctium lappa</name>
    <name type="common">Greater burdock</name>
    <name type="synonym">Lappa major</name>
    <dbReference type="NCBI Taxonomy" id="4217"/>
    <lineage>
        <taxon>Eukaryota</taxon>
        <taxon>Viridiplantae</taxon>
        <taxon>Streptophyta</taxon>
        <taxon>Embryophyta</taxon>
        <taxon>Tracheophyta</taxon>
        <taxon>Spermatophyta</taxon>
        <taxon>Magnoliopsida</taxon>
        <taxon>eudicotyledons</taxon>
        <taxon>Gunneridae</taxon>
        <taxon>Pentapetalae</taxon>
        <taxon>asterids</taxon>
        <taxon>campanulids</taxon>
        <taxon>Asterales</taxon>
        <taxon>Asteraceae</taxon>
        <taxon>Carduoideae</taxon>
        <taxon>Cardueae</taxon>
        <taxon>Arctiinae</taxon>
        <taxon>Arctium</taxon>
    </lineage>
</organism>
<sequence>MDFLSMPFLFWMNINLIKSHIYALIDDSCVLAPFFLSLTTNPIPNPPVTSLIVDAAHRCRSPPLPLTAQSPPSTSETTVSGSPTSSENSFIPSPPSSITSKS</sequence>
<evidence type="ECO:0000313" key="1">
    <source>
        <dbReference type="EMBL" id="KAI3729768.1"/>
    </source>
</evidence>
<keyword evidence="2" id="KW-1185">Reference proteome</keyword>
<protein>
    <submittedName>
        <fullName evidence="1">Uncharacterized protein</fullName>
    </submittedName>
</protein>
<reference evidence="1 2" key="2">
    <citation type="journal article" date="2022" name="Mol. Ecol. Resour.">
        <title>The genomes of chicory, endive, great burdock and yacon provide insights into Asteraceae paleo-polyploidization history and plant inulin production.</title>
        <authorList>
            <person name="Fan W."/>
            <person name="Wang S."/>
            <person name="Wang H."/>
            <person name="Wang A."/>
            <person name="Jiang F."/>
            <person name="Liu H."/>
            <person name="Zhao H."/>
            <person name="Xu D."/>
            <person name="Zhang Y."/>
        </authorList>
    </citation>
    <scope>NUCLEOTIDE SEQUENCE [LARGE SCALE GENOMIC DNA]</scope>
    <source>
        <strain evidence="2">cv. Niubang</strain>
    </source>
</reference>
<accession>A0ACB9C6H5</accession>
<gene>
    <name evidence="1" type="ORF">L6452_18434</name>
</gene>
<name>A0ACB9C6H5_ARCLA</name>
<proteinExistence type="predicted"/>
<dbReference type="EMBL" id="CM042051">
    <property type="protein sequence ID" value="KAI3729768.1"/>
    <property type="molecule type" value="Genomic_DNA"/>
</dbReference>
<reference evidence="2" key="1">
    <citation type="journal article" date="2022" name="Mol. Ecol. Resour.">
        <title>The genomes of chicory, endive, great burdock and yacon provide insights into Asteraceae palaeo-polyploidization history and plant inulin production.</title>
        <authorList>
            <person name="Fan W."/>
            <person name="Wang S."/>
            <person name="Wang H."/>
            <person name="Wang A."/>
            <person name="Jiang F."/>
            <person name="Liu H."/>
            <person name="Zhao H."/>
            <person name="Xu D."/>
            <person name="Zhang Y."/>
        </authorList>
    </citation>
    <scope>NUCLEOTIDE SEQUENCE [LARGE SCALE GENOMIC DNA]</scope>
    <source>
        <strain evidence="2">cv. Niubang</strain>
    </source>
</reference>
<evidence type="ECO:0000313" key="2">
    <source>
        <dbReference type="Proteomes" id="UP001055879"/>
    </source>
</evidence>
<comment type="caution">
    <text evidence="1">The sequence shown here is derived from an EMBL/GenBank/DDBJ whole genome shotgun (WGS) entry which is preliminary data.</text>
</comment>
<dbReference type="Proteomes" id="UP001055879">
    <property type="component" value="Linkage Group LG05"/>
</dbReference>